<proteinExistence type="predicted"/>
<evidence type="ECO:0000313" key="1">
    <source>
        <dbReference type="EMBL" id="KAI4459351.1"/>
    </source>
</evidence>
<gene>
    <name evidence="1" type="ORF">MML48_6g00009976</name>
</gene>
<protein>
    <submittedName>
        <fullName evidence="1">Voltage-gated cation channel calcium and sodium</fullName>
    </submittedName>
</protein>
<dbReference type="Proteomes" id="UP001056778">
    <property type="component" value="Chromosome 6"/>
</dbReference>
<evidence type="ECO:0000313" key="2">
    <source>
        <dbReference type="Proteomes" id="UP001056778"/>
    </source>
</evidence>
<organism evidence="1 2">
    <name type="scientific">Holotrichia oblita</name>
    <name type="common">Chafer beetle</name>
    <dbReference type="NCBI Taxonomy" id="644536"/>
    <lineage>
        <taxon>Eukaryota</taxon>
        <taxon>Metazoa</taxon>
        <taxon>Ecdysozoa</taxon>
        <taxon>Arthropoda</taxon>
        <taxon>Hexapoda</taxon>
        <taxon>Insecta</taxon>
        <taxon>Pterygota</taxon>
        <taxon>Neoptera</taxon>
        <taxon>Endopterygota</taxon>
        <taxon>Coleoptera</taxon>
        <taxon>Polyphaga</taxon>
        <taxon>Scarabaeiformia</taxon>
        <taxon>Scarabaeidae</taxon>
        <taxon>Melolonthinae</taxon>
        <taxon>Holotrichia</taxon>
    </lineage>
</organism>
<sequence>MIVNIYVHSFPDVIVKEGDQELPCSTDNESQANAQGSNWCRDGNSICLERWQGPNNGVTSFDNIGFAMLTVFQCITMEGWTSILYWMNDALGSHYNWVYFVPLIVLGSFFMLNLVLGVLSGEFAKEREKVENRQAFLRIRRQQQLEKELNGYVQWICKAEEVILAEERTTEEEKMHIIEARKRLAKKKKLKKMGKSKSTDTEEEEQEDDVGEDGFGRTSYMKSRMKNGGSCAQFWRAEKRLRFAIRHAVKTQWFYWSVIVLVFFNTLCVAVEYHGQPEWLSDFLYFAEFAFLGLFMTEMFIKMYALGPRIYFESAFNRFDCVVILGSIFEILTGEDWNEVMYYGIEACGGHKSGMIYSLYFIILMLFGNYTLLNVFLAIAVDNLANAQELTAAEEEQAEENKEKQALELEKEMEAIQKEVGMPRNEAALPSSPSRSKKKKDDKPPEEEEEIAGPKPMLPYSSMFILSPTNVIRRGAHWVVNLRYFDFFIMIVICLSSIALACENPVNEKSSSNEILNKFDYAFTGVFAVEMLLKIIDLGIILHPGSYLREFWNIMDAVVISKSFIVKVVNIIVRYCMLHFPVFHFQKSCIDFTIQARPLERYMPNKRNSFKYKIWRLVVSTPFEYFIMMLIVFNTLLLMMKLHISNRIYLQNFFKDPWNTFDFVTVIGSIVDAMVVEFGVFGNIKENPYESITRHNNFRNFIQGLMLLFRCATGENWPNIMLSCIKGQACDKEAQKEANSCGSNLAYAYFVSFIFFCSFLMLNLFVAVIMDNFDYLTRDSSILGAHHLDEFVRIWAEYDPNATGKILYQEMYDMLKNMDPPLGFGNKCPNRLAYKKLIRMNMPVDGDGKVNFTTTLFALIRENLNIKMRPVVVIIAGSQEDLQHNLLTWNETLKESGMTINKKKTKVMVVGDEEEDMKIRIEGTEIEQVGTFQYLGVKIDGKGTQEAEINQRIEKATKLYYSMRNKFINRKEISRETKLKVYKAIYRPILTYGSESWVLNRGQKSKIQAAEMRYLRRVKGVTKMDRIKNLEIREDLKIQSVLEYIEERQLGWWGHLHRMENTRQTRRIWEARIMKNKRRGRPRATWDNVITELLERKGKTKTEAKNMARNRKEWKKFLKS</sequence>
<dbReference type="EMBL" id="CM043020">
    <property type="protein sequence ID" value="KAI4459351.1"/>
    <property type="molecule type" value="Genomic_DNA"/>
</dbReference>
<accession>A0ACB9SXV3</accession>
<name>A0ACB9SXV3_HOLOL</name>
<keyword evidence="2" id="KW-1185">Reference proteome</keyword>
<comment type="caution">
    <text evidence="1">The sequence shown here is derived from an EMBL/GenBank/DDBJ whole genome shotgun (WGS) entry which is preliminary data.</text>
</comment>
<reference evidence="1" key="1">
    <citation type="submission" date="2022-04" db="EMBL/GenBank/DDBJ databases">
        <title>Chromosome-scale genome assembly of Holotrichia oblita Faldermann.</title>
        <authorList>
            <person name="Rongchong L."/>
        </authorList>
    </citation>
    <scope>NUCLEOTIDE SEQUENCE</scope>
    <source>
        <strain evidence="1">81SQS9</strain>
    </source>
</reference>